<dbReference type="KEGG" id="hcm:HCD_03230"/>
<dbReference type="AlphaFoldDB" id="I0ERU3"/>
<evidence type="ECO:0000256" key="1">
    <source>
        <dbReference type="SAM" id="SignalP"/>
    </source>
</evidence>
<dbReference type="OrthoDB" id="9914943at2"/>
<protein>
    <recommendedName>
        <fullName evidence="4">Lipoprotein</fullName>
    </recommendedName>
</protein>
<name>I0ERU3_HELCM</name>
<dbReference type="PROSITE" id="PS51257">
    <property type="entry name" value="PROKAR_LIPOPROTEIN"/>
    <property type="match status" value="1"/>
</dbReference>
<accession>I0ERU3</accession>
<sequence>MLKTCAFLFLLILLSACTNPSTSQNSLQCYRSVMGAIAYGDLKNPSHSNKHSQEWLNLNPLYFSTLPTKRGFNHCQINSK</sequence>
<evidence type="ECO:0000313" key="2">
    <source>
        <dbReference type="EMBL" id="AFI05662.1"/>
    </source>
</evidence>
<feature type="chain" id="PRO_5003625726" description="Lipoprotein" evidence="1">
    <location>
        <begin position="24"/>
        <end position="80"/>
    </location>
</feature>
<dbReference type="Proteomes" id="UP000005013">
    <property type="component" value="Chromosome"/>
</dbReference>
<organism evidence="2 3">
    <name type="scientific">Helicobacter cetorum (strain ATCC BAA-540 / CCUG 52418 / MIT 99-5656)</name>
    <dbReference type="NCBI Taxonomy" id="1163745"/>
    <lineage>
        <taxon>Bacteria</taxon>
        <taxon>Pseudomonadati</taxon>
        <taxon>Campylobacterota</taxon>
        <taxon>Epsilonproteobacteria</taxon>
        <taxon>Campylobacterales</taxon>
        <taxon>Helicobacteraceae</taxon>
        <taxon>Helicobacter</taxon>
    </lineage>
</organism>
<dbReference type="RefSeq" id="WP_014659173.1">
    <property type="nucleotide sequence ID" value="NC_017735.1"/>
</dbReference>
<reference evidence="2 3" key="1">
    <citation type="journal article" date="2013" name="PLoS ONE">
        <title>Sequence Divergence and Conservation in Genomes ofHelicobacter cetorum Strains from a Dolphin and a Whale.</title>
        <authorList>
            <person name="Kersulyte D."/>
            <person name="Rossi M."/>
            <person name="Berg D.E."/>
        </authorList>
    </citation>
    <scope>NUCLEOTIDE SEQUENCE [LARGE SCALE GENOMIC DNA]</scope>
    <source>
        <strain evidence="2 3">MIT 99-5656</strain>
    </source>
</reference>
<gene>
    <name evidence="2" type="ordered locus">HCD_03230</name>
</gene>
<dbReference type="EMBL" id="CP003481">
    <property type="protein sequence ID" value="AFI05662.1"/>
    <property type="molecule type" value="Genomic_DNA"/>
</dbReference>
<proteinExistence type="predicted"/>
<evidence type="ECO:0000313" key="3">
    <source>
        <dbReference type="Proteomes" id="UP000005013"/>
    </source>
</evidence>
<dbReference type="HOGENOM" id="CLU_2355832_0_0_7"/>
<dbReference type="PATRIC" id="fig|1163745.3.peg.690"/>
<evidence type="ECO:0008006" key="4">
    <source>
        <dbReference type="Google" id="ProtNLM"/>
    </source>
</evidence>
<keyword evidence="3" id="KW-1185">Reference proteome</keyword>
<dbReference type="STRING" id="1163745.HCD_03230"/>
<keyword evidence="1" id="KW-0732">Signal</keyword>
<feature type="signal peptide" evidence="1">
    <location>
        <begin position="1"/>
        <end position="23"/>
    </location>
</feature>